<reference evidence="2 3" key="1">
    <citation type="submission" date="2020-01" db="EMBL/GenBank/DDBJ databases">
        <title>Genomes of bacteria type strains.</title>
        <authorList>
            <person name="Chen J."/>
            <person name="Zhu S."/>
            <person name="Chen J."/>
        </authorList>
    </citation>
    <scope>NUCLEOTIDE SEQUENCE [LARGE SCALE GENOMIC DNA]</scope>
    <source>
        <strain evidence="2 3">KCTC 52919</strain>
    </source>
</reference>
<dbReference type="AlphaFoldDB" id="A0A6L9MNA6"/>
<comment type="caution">
    <text evidence="2">The sequence shown here is derived from an EMBL/GenBank/DDBJ whole genome shotgun (WGS) entry which is preliminary data.</text>
</comment>
<protein>
    <submittedName>
        <fullName evidence="2">Uncharacterized protein</fullName>
    </submittedName>
</protein>
<keyword evidence="1" id="KW-0732">Signal</keyword>
<evidence type="ECO:0000256" key="1">
    <source>
        <dbReference type="SAM" id="SignalP"/>
    </source>
</evidence>
<name>A0A6L9MNA6_9HYPH</name>
<feature type="signal peptide" evidence="1">
    <location>
        <begin position="1"/>
        <end position="27"/>
    </location>
</feature>
<dbReference type="EMBL" id="JAAAMJ010000037">
    <property type="protein sequence ID" value="NDV89337.1"/>
    <property type="molecule type" value="Genomic_DNA"/>
</dbReference>
<feature type="chain" id="PRO_5026696182" evidence="1">
    <location>
        <begin position="28"/>
        <end position="94"/>
    </location>
</feature>
<organism evidence="2 3">
    <name type="scientific">Aurantimonas aggregata</name>
    <dbReference type="NCBI Taxonomy" id="2047720"/>
    <lineage>
        <taxon>Bacteria</taxon>
        <taxon>Pseudomonadati</taxon>
        <taxon>Pseudomonadota</taxon>
        <taxon>Alphaproteobacteria</taxon>
        <taxon>Hyphomicrobiales</taxon>
        <taxon>Aurantimonadaceae</taxon>
        <taxon>Aurantimonas</taxon>
    </lineage>
</organism>
<sequence>MMRSLSIPTYWRVPLVMVAVASLAACGGDTAPDDETNPVGGPEAARVVSPEELLAGANVPQIDLSPMNEAEIRQVGIGPRVCHFGDIILDTPSR</sequence>
<dbReference type="Proteomes" id="UP000476332">
    <property type="component" value="Unassembled WGS sequence"/>
</dbReference>
<dbReference type="RefSeq" id="WP_163046181.1">
    <property type="nucleotide sequence ID" value="NZ_JAAAMJ010000037.1"/>
</dbReference>
<evidence type="ECO:0000313" key="2">
    <source>
        <dbReference type="EMBL" id="NDV89337.1"/>
    </source>
</evidence>
<accession>A0A6L9MNA6</accession>
<proteinExistence type="predicted"/>
<gene>
    <name evidence="2" type="ORF">GTW51_21985</name>
</gene>
<evidence type="ECO:0000313" key="3">
    <source>
        <dbReference type="Proteomes" id="UP000476332"/>
    </source>
</evidence>
<dbReference type="PROSITE" id="PS51257">
    <property type="entry name" value="PROKAR_LIPOPROTEIN"/>
    <property type="match status" value="1"/>
</dbReference>
<keyword evidence="3" id="KW-1185">Reference proteome</keyword>